<evidence type="ECO:0000313" key="11">
    <source>
        <dbReference type="EMBL" id="MFD2759524.1"/>
    </source>
</evidence>
<keyword evidence="12" id="KW-1185">Reference proteome</keyword>
<dbReference type="Pfam" id="PF17768">
    <property type="entry name" value="RecJ_OB"/>
    <property type="match status" value="1"/>
</dbReference>
<feature type="domain" description="DHHA1" evidence="8">
    <location>
        <begin position="339"/>
        <end position="433"/>
    </location>
</feature>
<dbReference type="PANTHER" id="PTHR30255">
    <property type="entry name" value="SINGLE-STRANDED-DNA-SPECIFIC EXONUCLEASE RECJ"/>
    <property type="match status" value="1"/>
</dbReference>
<evidence type="ECO:0000256" key="3">
    <source>
        <dbReference type="ARBA" id="ARBA00022722"/>
    </source>
</evidence>
<dbReference type="Pfam" id="PF10141">
    <property type="entry name" value="ssDNA-exonuc_C"/>
    <property type="match status" value="1"/>
</dbReference>
<proteinExistence type="inferred from homology"/>
<evidence type="ECO:0000256" key="1">
    <source>
        <dbReference type="ARBA" id="ARBA00005915"/>
    </source>
</evidence>
<reference evidence="12" key="1">
    <citation type="journal article" date="2019" name="Int. J. Syst. Evol. Microbiol.">
        <title>The Global Catalogue of Microorganisms (GCM) 10K type strain sequencing project: providing services to taxonomists for standard genome sequencing and annotation.</title>
        <authorList>
            <consortium name="The Broad Institute Genomics Platform"/>
            <consortium name="The Broad Institute Genome Sequencing Center for Infectious Disease"/>
            <person name="Wu L."/>
            <person name="Ma J."/>
        </authorList>
    </citation>
    <scope>NUCLEOTIDE SEQUENCE [LARGE SCALE GENOMIC DNA]</scope>
    <source>
        <strain evidence="12">TISTR 1535</strain>
    </source>
</reference>
<evidence type="ECO:0000259" key="10">
    <source>
        <dbReference type="Pfam" id="PF17768"/>
    </source>
</evidence>
<dbReference type="InterPro" id="IPR018779">
    <property type="entry name" value="RecJ_C"/>
</dbReference>
<dbReference type="RefSeq" id="WP_382390079.1">
    <property type="nucleotide sequence ID" value="NZ_JBHUNA010000001.1"/>
</dbReference>
<feature type="domain" description="RecJ OB" evidence="10">
    <location>
        <begin position="451"/>
        <end position="553"/>
    </location>
</feature>
<dbReference type="InterPro" id="IPR004610">
    <property type="entry name" value="RecJ"/>
</dbReference>
<dbReference type="InterPro" id="IPR041122">
    <property type="entry name" value="RecJ_OB"/>
</dbReference>
<keyword evidence="3" id="KW-0540">Nuclease</keyword>
<name>A0ABW5V182_9BACI</name>
<feature type="domain" description="Single-stranded-DNA-specific exonuclease RecJ C-terminal" evidence="9">
    <location>
        <begin position="560"/>
        <end position="757"/>
    </location>
</feature>
<dbReference type="InterPro" id="IPR003156">
    <property type="entry name" value="DHHA1_dom"/>
</dbReference>
<feature type="region of interest" description="Disordered" evidence="6">
    <location>
        <begin position="1"/>
        <end position="21"/>
    </location>
</feature>
<evidence type="ECO:0000259" key="9">
    <source>
        <dbReference type="Pfam" id="PF10141"/>
    </source>
</evidence>
<sequence length="775" mass="86934">MLQSKMKWKFPETPTEPASLATGKFSPLISELLMQRGITSTEDAEKFLTPDLEQLYSVKWLSDMEKATNRVQKGIEDGEKILVYGDYDADGVSSTSIMMETLQQLGADCDYYIPNRFTEGYGPNEEAFHAAYDNGFRLIITVDTGIASVHEAEVAKQLGLDLIITDHHEVQDELPDAYAIVHPKCSSDYPFKELAGAGVALKFAEGLLGSFPKQFLDLAAIGTIADLVPLTGENRVIAHYGLQRLANTARPGLVALKNVCGLQGHVSEEDIGFSIGPRLNAVGRLQDASLAVQLLLAENGDEAADMAQEVESINRERKKIVSEIVKEAEDMANPVDHQGVIVVAKEGWNEGVLGIVASNLVRKYDRPAIVLSVFPERGEAKGSARSIPAFDLFSNCMKIRNVFTQFGGHAQAAGMTLPLENVETLKQELDSLIFQQLSKEDFTQEIAISKTITIPEINEELVAEINQLAPFGMANPKPLFHLKDVPTGMRQIGSGKNHLKLQFQKNGQKLDGIGFGFGGLYHQLSPQTPVSVAGELNINEWNGFRKVQIVIQDMRIDEWQLFDHRGTRMLDITPYVRHETGHVAVFQQLPDENDMPDNVVCVTYDTDISSLKGIHTLYLYDMPPSLTILESLVKELHPDTIHACFYLQESAFMKAFPSREDFKWLYGILARQKTIHLQKDLPMIMDAKDWTKDRILFMSNVFFELDFVKIENNVMQLNKKPSQKDLSESGLYQERLNRTDIEKTLYYSAYNELKTWFATCLERRLEPEEEMIDGL</sequence>
<evidence type="ECO:0000259" key="7">
    <source>
        <dbReference type="Pfam" id="PF01368"/>
    </source>
</evidence>
<gene>
    <name evidence="11" type="primary">recJ</name>
    <name evidence="11" type="ORF">ACFSUO_00790</name>
</gene>
<accession>A0ABW5V182</accession>
<evidence type="ECO:0000256" key="2">
    <source>
        <dbReference type="ARBA" id="ARBA00019841"/>
    </source>
</evidence>
<keyword evidence="5 11" id="KW-0269">Exonuclease</keyword>
<dbReference type="Pfam" id="PF02272">
    <property type="entry name" value="DHHA1"/>
    <property type="match status" value="1"/>
</dbReference>
<dbReference type="GO" id="GO:0004527">
    <property type="term" value="F:exonuclease activity"/>
    <property type="evidence" value="ECO:0007669"/>
    <property type="project" value="UniProtKB-KW"/>
</dbReference>
<dbReference type="Gene3D" id="3.90.1640.30">
    <property type="match status" value="1"/>
</dbReference>
<dbReference type="InterPro" id="IPR038763">
    <property type="entry name" value="DHH_sf"/>
</dbReference>
<evidence type="ECO:0000256" key="5">
    <source>
        <dbReference type="ARBA" id="ARBA00022839"/>
    </source>
</evidence>
<organism evidence="11 12">
    <name type="scientific">Lentibacillus juripiscarius</name>
    <dbReference type="NCBI Taxonomy" id="257446"/>
    <lineage>
        <taxon>Bacteria</taxon>
        <taxon>Bacillati</taxon>
        <taxon>Bacillota</taxon>
        <taxon>Bacilli</taxon>
        <taxon>Bacillales</taxon>
        <taxon>Bacillaceae</taxon>
        <taxon>Lentibacillus</taxon>
    </lineage>
</organism>
<evidence type="ECO:0000256" key="4">
    <source>
        <dbReference type="ARBA" id="ARBA00022801"/>
    </source>
</evidence>
<protein>
    <recommendedName>
        <fullName evidence="2">Single-stranded-DNA-specific exonuclease RecJ</fullName>
    </recommendedName>
</protein>
<comment type="caution">
    <text evidence="11">The sequence shown here is derived from an EMBL/GenBank/DDBJ whole genome shotgun (WGS) entry which is preliminary data.</text>
</comment>
<dbReference type="InterPro" id="IPR051673">
    <property type="entry name" value="SSDNA_exonuclease_RecJ"/>
</dbReference>
<keyword evidence="4" id="KW-0378">Hydrolase</keyword>
<evidence type="ECO:0000259" key="8">
    <source>
        <dbReference type="Pfam" id="PF02272"/>
    </source>
</evidence>
<comment type="similarity">
    <text evidence="1">Belongs to the RecJ family.</text>
</comment>
<dbReference type="PANTHER" id="PTHR30255:SF2">
    <property type="entry name" value="SINGLE-STRANDED-DNA-SPECIFIC EXONUCLEASE RECJ"/>
    <property type="match status" value="1"/>
</dbReference>
<evidence type="ECO:0000256" key="6">
    <source>
        <dbReference type="SAM" id="MobiDB-lite"/>
    </source>
</evidence>
<dbReference type="InterPro" id="IPR001667">
    <property type="entry name" value="DDH_dom"/>
</dbReference>
<dbReference type="NCBIfam" id="TIGR00644">
    <property type="entry name" value="recJ"/>
    <property type="match status" value="1"/>
</dbReference>
<dbReference type="Pfam" id="PF01368">
    <property type="entry name" value="DHH"/>
    <property type="match status" value="1"/>
</dbReference>
<dbReference type="EMBL" id="JBHUNA010000001">
    <property type="protein sequence ID" value="MFD2759524.1"/>
    <property type="molecule type" value="Genomic_DNA"/>
</dbReference>
<dbReference type="Gene3D" id="3.10.310.30">
    <property type="match status" value="1"/>
</dbReference>
<dbReference type="Proteomes" id="UP001597502">
    <property type="component" value="Unassembled WGS sequence"/>
</dbReference>
<dbReference type="SUPFAM" id="SSF64182">
    <property type="entry name" value="DHH phosphoesterases"/>
    <property type="match status" value="1"/>
</dbReference>
<feature type="domain" description="DDH" evidence="7">
    <location>
        <begin position="80"/>
        <end position="223"/>
    </location>
</feature>
<evidence type="ECO:0000313" key="12">
    <source>
        <dbReference type="Proteomes" id="UP001597502"/>
    </source>
</evidence>